<gene>
    <name evidence="1" type="ORF">SAMN06295970_108151</name>
</gene>
<keyword evidence="2" id="KW-1185">Reference proteome</keyword>
<dbReference type="InterPro" id="IPR007263">
    <property type="entry name" value="DCC1-like"/>
</dbReference>
<dbReference type="Pfam" id="PF04134">
    <property type="entry name" value="DCC1-like"/>
    <property type="match status" value="1"/>
</dbReference>
<reference evidence="1 2" key="1">
    <citation type="submission" date="2017-05" db="EMBL/GenBank/DDBJ databases">
        <authorList>
            <person name="Varghese N."/>
            <person name="Submissions S."/>
        </authorList>
    </citation>
    <scope>NUCLEOTIDE SEQUENCE [LARGE SCALE GENOMIC DNA]</scope>
    <source>
        <strain evidence="1 2">DSM 26001</strain>
    </source>
</reference>
<dbReference type="RefSeq" id="WP_283442658.1">
    <property type="nucleotide sequence ID" value="NZ_FXUL01000008.1"/>
</dbReference>
<dbReference type="PANTHER" id="PTHR34290:SF2">
    <property type="entry name" value="OS04G0668800 PROTEIN"/>
    <property type="match status" value="1"/>
</dbReference>
<protein>
    <submittedName>
        <fullName evidence="1">Predicted thiol-disulfide oxidoreductase YuxK, DCC family</fullName>
    </submittedName>
</protein>
<dbReference type="Proteomes" id="UP001158049">
    <property type="component" value="Unassembled WGS sequence"/>
</dbReference>
<comment type="caution">
    <text evidence="1">The sequence shown here is derived from an EMBL/GenBank/DDBJ whole genome shotgun (WGS) entry which is preliminary data.</text>
</comment>
<evidence type="ECO:0000313" key="2">
    <source>
        <dbReference type="Proteomes" id="UP001158049"/>
    </source>
</evidence>
<dbReference type="InterPro" id="IPR044691">
    <property type="entry name" value="DCC1_Trx"/>
</dbReference>
<name>A0ABY1QB32_9BURK</name>
<organism evidence="1 2">
    <name type="scientific">Noviherbaspirillum suwonense</name>
    <dbReference type="NCBI Taxonomy" id="1224511"/>
    <lineage>
        <taxon>Bacteria</taxon>
        <taxon>Pseudomonadati</taxon>
        <taxon>Pseudomonadota</taxon>
        <taxon>Betaproteobacteria</taxon>
        <taxon>Burkholderiales</taxon>
        <taxon>Oxalobacteraceae</taxon>
        <taxon>Noviherbaspirillum</taxon>
    </lineage>
</organism>
<dbReference type="PANTHER" id="PTHR34290">
    <property type="entry name" value="SI:CH73-390P7.2"/>
    <property type="match status" value="1"/>
</dbReference>
<dbReference type="EMBL" id="FXUL01000008">
    <property type="protein sequence ID" value="SMP62558.1"/>
    <property type="molecule type" value="Genomic_DNA"/>
</dbReference>
<proteinExistence type="predicted"/>
<sequence length="137" mass="15240">MKTADLTLYFDGQCPFCLAEITRLRGWNQAGRLAFVDIAEPGFDPTFLGVDMTALDRELHGSTAAGDVLVGIDSMLAAYTLVGKGWFVLPLRVSFLRPPLAYLYRKFARNRYRISALMGYEPVPTCKDGVCSARHPF</sequence>
<accession>A0ABY1QB32</accession>
<evidence type="ECO:0000313" key="1">
    <source>
        <dbReference type="EMBL" id="SMP62558.1"/>
    </source>
</evidence>